<evidence type="ECO:0008006" key="3">
    <source>
        <dbReference type="Google" id="ProtNLM"/>
    </source>
</evidence>
<dbReference type="SUPFAM" id="SSF53335">
    <property type="entry name" value="S-adenosyl-L-methionine-dependent methyltransferases"/>
    <property type="match status" value="1"/>
</dbReference>
<protein>
    <recommendedName>
        <fullName evidence="3">Methyltransferase</fullName>
    </recommendedName>
</protein>
<comment type="caution">
    <text evidence="1">The sequence shown here is derived from an EMBL/GenBank/DDBJ whole genome shotgun (WGS) entry which is preliminary data.</text>
</comment>
<keyword evidence="2" id="KW-1185">Reference proteome</keyword>
<dbReference type="Pfam" id="PF13489">
    <property type="entry name" value="Methyltransf_23"/>
    <property type="match status" value="1"/>
</dbReference>
<dbReference type="InterPro" id="IPR029063">
    <property type="entry name" value="SAM-dependent_MTases_sf"/>
</dbReference>
<dbReference type="Proteomes" id="UP000176009">
    <property type="component" value="Unassembled WGS sequence"/>
</dbReference>
<evidence type="ECO:0000313" key="2">
    <source>
        <dbReference type="Proteomes" id="UP000176009"/>
    </source>
</evidence>
<evidence type="ECO:0000313" key="1">
    <source>
        <dbReference type="EMBL" id="OEY73766.1"/>
    </source>
</evidence>
<organism evidence="1 2">
    <name type="scientific">Salegentibacter salarius</name>
    <dbReference type="NCBI Taxonomy" id="435906"/>
    <lineage>
        <taxon>Bacteria</taxon>
        <taxon>Pseudomonadati</taxon>
        <taxon>Bacteroidota</taxon>
        <taxon>Flavobacteriia</taxon>
        <taxon>Flavobacteriales</taxon>
        <taxon>Flavobacteriaceae</taxon>
        <taxon>Salegentibacter</taxon>
    </lineage>
</organism>
<proteinExistence type="predicted"/>
<dbReference type="Gene3D" id="3.40.50.150">
    <property type="entry name" value="Vaccinia Virus protein VP39"/>
    <property type="match status" value="1"/>
</dbReference>
<reference evidence="1 2" key="1">
    <citation type="submission" date="2016-09" db="EMBL/GenBank/DDBJ databases">
        <title>Genome Sequence of Salegentibacter salarius,Isolated from a Marine Solar Saltern of the Yellow Sea in South Korea.</title>
        <authorList>
            <person name="Zheng Q."/>
            <person name="Liu Y."/>
        </authorList>
    </citation>
    <scope>NUCLEOTIDE SEQUENCE [LARGE SCALE GENOMIC DNA]</scope>
    <source>
        <strain evidence="1 2">KCTC 12974</strain>
    </source>
</reference>
<name>A0ABX3BNP4_9FLAO</name>
<accession>A0ABX3BNP4</accession>
<gene>
    <name evidence="1" type="ORF">BHS39_07305</name>
</gene>
<dbReference type="EMBL" id="MJBR01000002">
    <property type="protein sequence ID" value="OEY73766.1"/>
    <property type="molecule type" value="Genomic_DNA"/>
</dbReference>
<dbReference type="RefSeq" id="WP_070052794.1">
    <property type="nucleotide sequence ID" value="NZ_FVZF01000010.1"/>
</dbReference>
<sequence length="204" mass="24265">MICPLCQNLLSKEKDPEYYECGTCKALVKRKELWPDSIYEKSRYLEHNNDVTDERYQKFTSPITHYILKNFSPLDKGLDFGSGTGPVISSMLEQHNYIVKKYDPYFANFPDLLEEKYDYIFACEVVEHFYNPRAEFLKLKSLLKPEGALILMTLLYNGDLDFKNWRYRMDPTHVFIYQKETFQFIKDSMDFKKLIIDGRLIVLE</sequence>